<dbReference type="Proteomes" id="UP000030321">
    <property type="component" value="Unassembled WGS sequence"/>
</dbReference>
<sequence>MGELPITEKQVNKLKLKPRTQMINILEKNCLLLSGDE</sequence>
<evidence type="ECO:0008006" key="3">
    <source>
        <dbReference type="Google" id="ProtNLM"/>
    </source>
</evidence>
<protein>
    <recommendedName>
        <fullName evidence="3">Mobile element protein</fullName>
    </recommendedName>
</protein>
<proteinExistence type="predicted"/>
<organism evidence="1 2">
    <name type="scientific">Microcystis aeruginosa NIES-44</name>
    <dbReference type="NCBI Taxonomy" id="449439"/>
    <lineage>
        <taxon>Bacteria</taxon>
        <taxon>Bacillati</taxon>
        <taxon>Cyanobacteriota</taxon>
        <taxon>Cyanophyceae</taxon>
        <taxon>Oscillatoriophycideae</taxon>
        <taxon>Chroococcales</taxon>
        <taxon>Microcystaceae</taxon>
        <taxon>Microcystis</taxon>
    </lineage>
</organism>
<evidence type="ECO:0000313" key="2">
    <source>
        <dbReference type="Proteomes" id="UP000030321"/>
    </source>
</evidence>
<dbReference type="AlphaFoldDB" id="A0A0A1VTT2"/>
<gene>
    <name evidence="1" type="ORF">N44_01661</name>
</gene>
<dbReference type="EMBL" id="BBPA01000031">
    <property type="protein sequence ID" value="GAL92974.1"/>
    <property type="molecule type" value="Genomic_DNA"/>
</dbReference>
<accession>A0A0A1VTT2</accession>
<name>A0A0A1VTT2_MICAE</name>
<comment type="caution">
    <text evidence="1">The sequence shown here is derived from an EMBL/GenBank/DDBJ whole genome shotgun (WGS) entry which is preliminary data.</text>
</comment>
<evidence type="ECO:0000313" key="1">
    <source>
        <dbReference type="EMBL" id="GAL92974.1"/>
    </source>
</evidence>
<reference evidence="2" key="1">
    <citation type="journal article" date="2015" name="Genome">
        <title>Whole Genome Sequence of the Non-Microcystin-Producing Microcystis aeruginosa Strain NIES-44.</title>
        <authorList>
            <person name="Okano K."/>
            <person name="Miyata N."/>
            <person name="Ozaki Y."/>
        </authorList>
    </citation>
    <scope>NUCLEOTIDE SEQUENCE [LARGE SCALE GENOMIC DNA]</scope>
    <source>
        <strain evidence="2">NIES-44</strain>
    </source>
</reference>